<accession>A0ABY2XNM4</accession>
<sequence length="150" mass="17010">MTEKFREEKGMAYKVWFQLCFPQGEEDTVPDVRRFVAARDDLEIEGVNRFGRTVTDYPYPEDGGGLGQPRRTIIPDGHGVEVVFLAPDQKNGPALLLALMRDLGRAFPDARISGAMRDISDEYDEHDEDELEFTSEELTLEMQAGRNPTQ</sequence>
<dbReference type="EMBL" id="VCQT01000022">
    <property type="protein sequence ID" value="TMW13644.1"/>
    <property type="molecule type" value="Genomic_DNA"/>
</dbReference>
<organism evidence="1 2">
    <name type="scientific">Alloalcanivorax gelatiniphagus</name>
    <dbReference type="NCBI Taxonomy" id="1194167"/>
    <lineage>
        <taxon>Bacteria</taxon>
        <taxon>Pseudomonadati</taxon>
        <taxon>Pseudomonadota</taxon>
        <taxon>Gammaproteobacteria</taxon>
        <taxon>Oceanospirillales</taxon>
        <taxon>Alcanivoracaceae</taxon>
        <taxon>Alloalcanivorax</taxon>
    </lineage>
</organism>
<gene>
    <name evidence="1" type="ORF">FGS76_05800</name>
</gene>
<dbReference type="Proteomes" id="UP000739180">
    <property type="component" value="Unassembled WGS sequence"/>
</dbReference>
<evidence type="ECO:0000313" key="2">
    <source>
        <dbReference type="Proteomes" id="UP000739180"/>
    </source>
</evidence>
<reference evidence="1 2" key="1">
    <citation type="submission" date="2019-05" db="EMBL/GenBank/DDBJ databases">
        <title>Genome of Alcanivorax gelatiniphagus, an oil degrading marine bacteria.</title>
        <authorList>
            <person name="Kwon K.K."/>
        </authorList>
    </citation>
    <scope>NUCLEOTIDE SEQUENCE [LARGE SCALE GENOMIC DNA]</scope>
    <source>
        <strain evidence="1 2">MEBiC 08158</strain>
    </source>
</reference>
<name>A0ABY2XNM4_9GAMM</name>
<evidence type="ECO:0000313" key="1">
    <source>
        <dbReference type="EMBL" id="TMW13644.1"/>
    </source>
</evidence>
<keyword evidence="2" id="KW-1185">Reference proteome</keyword>
<proteinExistence type="predicted"/>
<comment type="caution">
    <text evidence="1">The sequence shown here is derived from an EMBL/GenBank/DDBJ whole genome shotgun (WGS) entry which is preliminary data.</text>
</comment>
<protein>
    <submittedName>
        <fullName evidence="1">Uncharacterized protein</fullName>
    </submittedName>
</protein>
<dbReference type="RefSeq" id="WP_170214410.1">
    <property type="nucleotide sequence ID" value="NZ_VCQT01000022.1"/>
</dbReference>